<sequence>MEDTKVIYHVDDEETPYLVKLPVLPSAVTLGDFKNALNRPNYKFFFNVVKEEITEDDARLPCFNGKVISWVCTQYLSGNCSNKLVSADSSTKSDNHSSGINDAHSSGPSQKHSDSTKPDSGVSSKAVEPPSEQEHAVGTTGHGLEDCDTCAESDSVYSGGK</sequence>
<dbReference type="SUPFAM" id="SSF54236">
    <property type="entry name" value="Ubiquitin-like"/>
    <property type="match status" value="1"/>
</dbReference>
<dbReference type="AlphaFoldDB" id="A0A4E0QVR1"/>
<organism evidence="8 9">
    <name type="scientific">Fasciola hepatica</name>
    <name type="common">Liver fluke</name>
    <dbReference type="NCBI Taxonomy" id="6192"/>
    <lineage>
        <taxon>Eukaryota</taxon>
        <taxon>Metazoa</taxon>
        <taxon>Spiralia</taxon>
        <taxon>Lophotrochozoa</taxon>
        <taxon>Platyhelminthes</taxon>
        <taxon>Trematoda</taxon>
        <taxon>Digenea</taxon>
        <taxon>Plagiorchiida</taxon>
        <taxon>Echinostomata</taxon>
        <taxon>Echinostomatoidea</taxon>
        <taxon>Fasciolidae</taxon>
        <taxon>Fasciola</taxon>
    </lineage>
</organism>
<name>A0A4E0QVR1_FASHE</name>
<feature type="domain" description="DIX" evidence="7">
    <location>
        <begin position="1"/>
        <end position="75"/>
    </location>
</feature>
<evidence type="ECO:0000313" key="8">
    <source>
        <dbReference type="EMBL" id="THD18534.1"/>
    </source>
</evidence>
<comment type="caution">
    <text evidence="8">The sequence shown here is derived from an EMBL/GenBank/DDBJ whole genome shotgun (WGS) entry which is preliminary data.</text>
</comment>
<feature type="compositionally biased region" description="Polar residues" evidence="6">
    <location>
        <begin position="84"/>
        <end position="110"/>
    </location>
</feature>
<evidence type="ECO:0000256" key="2">
    <source>
        <dbReference type="ARBA" id="ARBA00022473"/>
    </source>
</evidence>
<dbReference type="SMART" id="SM00021">
    <property type="entry name" value="DAX"/>
    <property type="match status" value="1"/>
</dbReference>
<protein>
    <submittedName>
        <fullName evidence="8">Segment polarity protein dishevelled DVL-3</fullName>
    </submittedName>
</protein>
<dbReference type="GO" id="GO:0060070">
    <property type="term" value="P:canonical Wnt signaling pathway"/>
    <property type="evidence" value="ECO:0007669"/>
    <property type="project" value="TreeGrafter"/>
</dbReference>
<accession>A0A4E0QVR1</accession>
<feature type="region of interest" description="Disordered" evidence="6">
    <location>
        <begin position="84"/>
        <end position="146"/>
    </location>
</feature>
<evidence type="ECO:0000256" key="1">
    <source>
        <dbReference type="ARBA" id="ARBA00004496"/>
    </source>
</evidence>
<dbReference type="PROSITE" id="PS50841">
    <property type="entry name" value="DIX"/>
    <property type="match status" value="1"/>
</dbReference>
<evidence type="ECO:0000256" key="4">
    <source>
        <dbReference type="ARBA" id="ARBA00022687"/>
    </source>
</evidence>
<evidence type="ECO:0000259" key="7">
    <source>
        <dbReference type="PROSITE" id="PS50841"/>
    </source>
</evidence>
<proteinExistence type="predicted"/>
<dbReference type="PANTHER" id="PTHR10878">
    <property type="entry name" value="SEGMENT POLARITY PROTEIN DISHEVELLED"/>
    <property type="match status" value="1"/>
</dbReference>
<reference evidence="8" key="1">
    <citation type="submission" date="2019-03" db="EMBL/GenBank/DDBJ databases">
        <title>Improved annotation for the trematode Fasciola hepatica.</title>
        <authorList>
            <person name="Choi Y.-J."/>
            <person name="Martin J."/>
            <person name="Mitreva M."/>
        </authorList>
    </citation>
    <scope>NUCLEOTIDE SEQUENCE [LARGE SCALE GENOMIC DNA]</scope>
</reference>
<dbReference type="GO" id="GO:0005829">
    <property type="term" value="C:cytosol"/>
    <property type="evidence" value="ECO:0007669"/>
    <property type="project" value="TreeGrafter"/>
</dbReference>
<evidence type="ECO:0000256" key="5">
    <source>
        <dbReference type="PROSITE-ProRule" id="PRU00069"/>
    </source>
</evidence>
<dbReference type="FunFam" id="2.40.240.130:FF:000001">
    <property type="entry name" value="Segment polarity protein dishevelled homolog DVL-1"/>
    <property type="match status" value="1"/>
</dbReference>
<dbReference type="Pfam" id="PF00778">
    <property type="entry name" value="DIX"/>
    <property type="match status" value="1"/>
</dbReference>
<dbReference type="EMBL" id="JXXN02010300">
    <property type="protein sequence ID" value="THD18534.1"/>
    <property type="molecule type" value="Genomic_DNA"/>
</dbReference>
<dbReference type="Proteomes" id="UP000230066">
    <property type="component" value="Unassembled WGS sequence"/>
</dbReference>
<gene>
    <name evidence="8" type="ORF">D915_010930</name>
</gene>
<dbReference type="InterPro" id="IPR001158">
    <property type="entry name" value="DIX"/>
</dbReference>
<keyword evidence="9" id="KW-1185">Reference proteome</keyword>
<keyword evidence="2" id="KW-0217">Developmental protein</keyword>
<keyword evidence="3" id="KW-0963">Cytoplasm</keyword>
<evidence type="ECO:0000313" key="9">
    <source>
        <dbReference type="Proteomes" id="UP000230066"/>
    </source>
</evidence>
<evidence type="ECO:0000256" key="3">
    <source>
        <dbReference type="ARBA" id="ARBA00022490"/>
    </source>
</evidence>
<dbReference type="InterPro" id="IPR038207">
    <property type="entry name" value="DIX_dom_sf"/>
</dbReference>
<keyword evidence="4 5" id="KW-0879">Wnt signaling pathway</keyword>
<comment type="subcellular location">
    <subcellularLocation>
        <location evidence="1">Cytoplasm</location>
    </subcellularLocation>
</comment>
<dbReference type="InterPro" id="IPR015506">
    <property type="entry name" value="Dsh/Dvl-rel"/>
</dbReference>
<dbReference type="PANTHER" id="PTHR10878:SF25">
    <property type="entry name" value="SEGMENT POLARITY PROTEIN DISHEVELLED"/>
    <property type="match status" value="1"/>
</dbReference>
<evidence type="ECO:0000256" key="6">
    <source>
        <dbReference type="SAM" id="MobiDB-lite"/>
    </source>
</evidence>
<dbReference type="InterPro" id="IPR029071">
    <property type="entry name" value="Ubiquitin-like_domsf"/>
</dbReference>
<dbReference type="Gene3D" id="2.40.240.130">
    <property type="match status" value="1"/>
</dbReference>